<organism evidence="2 3">
    <name type="scientific">Gigaspora margarita</name>
    <dbReference type="NCBI Taxonomy" id="4874"/>
    <lineage>
        <taxon>Eukaryota</taxon>
        <taxon>Fungi</taxon>
        <taxon>Fungi incertae sedis</taxon>
        <taxon>Mucoromycota</taxon>
        <taxon>Glomeromycotina</taxon>
        <taxon>Glomeromycetes</taxon>
        <taxon>Diversisporales</taxon>
        <taxon>Gigasporaceae</taxon>
        <taxon>Gigaspora</taxon>
    </lineage>
</organism>
<evidence type="ECO:0000313" key="3">
    <source>
        <dbReference type="Proteomes" id="UP000789901"/>
    </source>
</evidence>
<evidence type="ECO:0000256" key="1">
    <source>
        <dbReference type="SAM" id="MobiDB-lite"/>
    </source>
</evidence>
<accession>A0ABN7X725</accession>
<feature type="compositionally biased region" description="Basic and acidic residues" evidence="1">
    <location>
        <begin position="100"/>
        <end position="109"/>
    </location>
</feature>
<proteinExistence type="predicted"/>
<dbReference type="Proteomes" id="UP000789901">
    <property type="component" value="Unassembled WGS sequence"/>
</dbReference>
<feature type="non-terminal residue" evidence="2">
    <location>
        <position position="173"/>
    </location>
</feature>
<reference evidence="2 3" key="1">
    <citation type="submission" date="2021-06" db="EMBL/GenBank/DDBJ databases">
        <authorList>
            <person name="Kallberg Y."/>
            <person name="Tangrot J."/>
            <person name="Rosling A."/>
        </authorList>
    </citation>
    <scope>NUCLEOTIDE SEQUENCE [LARGE SCALE GENOMIC DNA]</scope>
    <source>
        <strain evidence="2 3">120-4 pot B 10/14</strain>
    </source>
</reference>
<feature type="compositionally biased region" description="Polar residues" evidence="1">
    <location>
        <begin position="163"/>
        <end position="173"/>
    </location>
</feature>
<feature type="compositionally biased region" description="Polar residues" evidence="1">
    <location>
        <begin position="1"/>
        <end position="17"/>
    </location>
</feature>
<feature type="compositionally biased region" description="Acidic residues" evidence="1">
    <location>
        <begin position="132"/>
        <end position="147"/>
    </location>
</feature>
<keyword evidence="3" id="KW-1185">Reference proteome</keyword>
<evidence type="ECO:0000313" key="2">
    <source>
        <dbReference type="EMBL" id="CAG8849661.1"/>
    </source>
</evidence>
<name>A0ABN7X725_GIGMA</name>
<sequence length="173" mass="19074">MSVTQPMDTNNACNTDDQITHRADSMDLDDLTSHTAKKVKATLSEEISATIPIESLPMQTASTQNDEKLKPPKILQGTFIPKKKPQKSLQQPDLAQVNEHTNEQNKDVVMDGSDTLEQERQALLMDESISFDFEDTEPGSPNSEDDMTPTTGNTKQYMIDTDAASNATIEGTK</sequence>
<feature type="region of interest" description="Disordered" evidence="1">
    <location>
        <begin position="80"/>
        <end position="173"/>
    </location>
</feature>
<protein>
    <submittedName>
        <fullName evidence="2">40362_t:CDS:1</fullName>
    </submittedName>
</protein>
<comment type="caution">
    <text evidence="2">The sequence shown here is derived from an EMBL/GenBank/DDBJ whole genome shotgun (WGS) entry which is preliminary data.</text>
</comment>
<dbReference type="EMBL" id="CAJVQB010097396">
    <property type="protein sequence ID" value="CAG8849661.1"/>
    <property type="molecule type" value="Genomic_DNA"/>
</dbReference>
<feature type="region of interest" description="Disordered" evidence="1">
    <location>
        <begin position="1"/>
        <end position="26"/>
    </location>
</feature>
<gene>
    <name evidence="2" type="ORF">GMARGA_LOCUS39819</name>
</gene>